<feature type="transmembrane region" description="Helical" evidence="9">
    <location>
        <begin position="256"/>
        <end position="277"/>
    </location>
</feature>
<feature type="transmembrane region" description="Helical" evidence="9">
    <location>
        <begin position="6"/>
        <end position="27"/>
    </location>
</feature>
<evidence type="ECO:0000256" key="3">
    <source>
        <dbReference type="ARBA" id="ARBA00022448"/>
    </source>
</evidence>
<feature type="transmembrane region" description="Helical" evidence="9">
    <location>
        <begin position="185"/>
        <end position="215"/>
    </location>
</feature>
<dbReference type="AlphaFoldDB" id="K6UNH4"/>
<sequence>MDFVFSVALLTVTTAVACALPGALLVVRRQSMLAEAMSHTVLPGIVVAMIAVGSINSPWLLIGAAAAGMLVVVGAEYLEGTGLLAGDSPQGVIYPALFSIGVILISTRFAGVQVSERTVLTGDVNLAAFLHLHVAGVDVGPVHLWVMIALIAVNALFLTLCWKELTLATFDPALAQAFGFRPRLLHYLLMLDVSVTVTAAFATAGSLLVVALMVVPPAVARLLSDRLPVMVALSVAVAVVGSLVGFWVAYRFDLATASGLATFYGLCFVVVWSVTCAMNRRRATRPRAVG</sequence>
<evidence type="ECO:0000256" key="1">
    <source>
        <dbReference type="ARBA" id="ARBA00004651"/>
    </source>
</evidence>
<keyword evidence="3 8" id="KW-0813">Transport</keyword>
<proteinExistence type="inferred from homology"/>
<feature type="transmembrane region" description="Helical" evidence="9">
    <location>
        <begin position="227"/>
        <end position="250"/>
    </location>
</feature>
<evidence type="ECO:0000256" key="4">
    <source>
        <dbReference type="ARBA" id="ARBA00022475"/>
    </source>
</evidence>
<dbReference type="Proteomes" id="UP000008495">
    <property type="component" value="Unassembled WGS sequence"/>
</dbReference>
<keyword evidence="4" id="KW-1003">Cell membrane</keyword>
<evidence type="ECO:0000256" key="6">
    <source>
        <dbReference type="ARBA" id="ARBA00022989"/>
    </source>
</evidence>
<evidence type="ECO:0000313" key="10">
    <source>
        <dbReference type="EMBL" id="GAB78981.1"/>
    </source>
</evidence>
<dbReference type="PANTHER" id="PTHR30477">
    <property type="entry name" value="ABC-TRANSPORTER METAL-BINDING PROTEIN"/>
    <property type="match status" value="1"/>
</dbReference>
<organism evidence="10 11">
    <name type="scientific">Austwickia chelonae NBRC 105200</name>
    <dbReference type="NCBI Taxonomy" id="1184607"/>
    <lineage>
        <taxon>Bacteria</taxon>
        <taxon>Bacillati</taxon>
        <taxon>Actinomycetota</taxon>
        <taxon>Actinomycetes</taxon>
        <taxon>Micrococcales</taxon>
        <taxon>Dermatophilaceae</taxon>
        <taxon>Austwickia</taxon>
    </lineage>
</organism>
<keyword evidence="6 9" id="KW-1133">Transmembrane helix</keyword>
<keyword evidence="11" id="KW-1185">Reference proteome</keyword>
<comment type="subcellular location">
    <subcellularLocation>
        <location evidence="1 8">Cell membrane</location>
        <topology evidence="1 8">Multi-pass membrane protein</topology>
    </subcellularLocation>
</comment>
<gene>
    <name evidence="10" type="ORF">AUCHE_17_01970</name>
</gene>
<dbReference type="eggNOG" id="COG1108">
    <property type="taxonomic scope" value="Bacteria"/>
</dbReference>
<evidence type="ECO:0000313" key="11">
    <source>
        <dbReference type="Proteomes" id="UP000008495"/>
    </source>
</evidence>
<dbReference type="Gene3D" id="1.10.3470.10">
    <property type="entry name" value="ABC transporter involved in vitamin B12 uptake, BtuC"/>
    <property type="match status" value="1"/>
</dbReference>
<dbReference type="GO" id="GO:0055085">
    <property type="term" value="P:transmembrane transport"/>
    <property type="evidence" value="ECO:0007669"/>
    <property type="project" value="InterPro"/>
</dbReference>
<dbReference type="InterPro" id="IPR037294">
    <property type="entry name" value="ABC_BtuC-like"/>
</dbReference>
<reference evidence="10 11" key="1">
    <citation type="submission" date="2012-08" db="EMBL/GenBank/DDBJ databases">
        <title>Whole genome shotgun sequence of Austwickia chelonae NBRC 105200.</title>
        <authorList>
            <person name="Yoshida I."/>
            <person name="Hosoyama A."/>
            <person name="Tsuchikane K."/>
            <person name="Katsumata H."/>
            <person name="Ando Y."/>
            <person name="Ohji S."/>
            <person name="Hamada M."/>
            <person name="Tamura T."/>
            <person name="Yamazoe A."/>
            <person name="Yamazaki S."/>
            <person name="Fujita N."/>
        </authorList>
    </citation>
    <scope>NUCLEOTIDE SEQUENCE [LARGE SCALE GENOMIC DNA]</scope>
    <source>
        <strain evidence="10 11">NBRC 105200</strain>
    </source>
</reference>
<dbReference type="SUPFAM" id="SSF81345">
    <property type="entry name" value="ABC transporter involved in vitamin B12 uptake, BtuC"/>
    <property type="match status" value="1"/>
</dbReference>
<dbReference type="PANTHER" id="PTHR30477:SF8">
    <property type="entry name" value="METAL TRANSPORT SYSTEM MEMBRANE PROTEIN CT_070-RELATED"/>
    <property type="match status" value="1"/>
</dbReference>
<evidence type="ECO:0000256" key="9">
    <source>
        <dbReference type="SAM" id="Phobius"/>
    </source>
</evidence>
<dbReference type="EMBL" id="BAGZ01000017">
    <property type="protein sequence ID" value="GAB78981.1"/>
    <property type="molecule type" value="Genomic_DNA"/>
</dbReference>
<feature type="transmembrane region" description="Helical" evidence="9">
    <location>
        <begin position="92"/>
        <end position="111"/>
    </location>
</feature>
<keyword evidence="7 9" id="KW-0472">Membrane</keyword>
<evidence type="ECO:0000256" key="7">
    <source>
        <dbReference type="ARBA" id="ARBA00023136"/>
    </source>
</evidence>
<feature type="transmembrane region" description="Helical" evidence="9">
    <location>
        <begin position="39"/>
        <end position="72"/>
    </location>
</feature>
<evidence type="ECO:0000256" key="8">
    <source>
        <dbReference type="RuleBase" id="RU003943"/>
    </source>
</evidence>
<dbReference type="OrthoDB" id="1016457at2"/>
<dbReference type="Pfam" id="PF00950">
    <property type="entry name" value="ABC-3"/>
    <property type="match status" value="1"/>
</dbReference>
<comment type="caution">
    <text evidence="10">The sequence shown here is derived from an EMBL/GenBank/DDBJ whole genome shotgun (WGS) entry which is preliminary data.</text>
</comment>
<accession>K6UNH4</accession>
<evidence type="ECO:0000256" key="5">
    <source>
        <dbReference type="ARBA" id="ARBA00022692"/>
    </source>
</evidence>
<dbReference type="GO" id="GO:0010043">
    <property type="term" value="P:response to zinc ion"/>
    <property type="evidence" value="ECO:0007669"/>
    <property type="project" value="TreeGrafter"/>
</dbReference>
<dbReference type="STRING" id="100225.SAMN05421595_0197"/>
<name>K6UNH4_9MICO</name>
<feature type="transmembrane region" description="Helical" evidence="9">
    <location>
        <begin position="144"/>
        <end position="165"/>
    </location>
</feature>
<dbReference type="RefSeq" id="WP_006503738.1">
    <property type="nucleotide sequence ID" value="NZ_BAGZ01000017.1"/>
</dbReference>
<protein>
    <submittedName>
        <fullName evidence="10">Putative ABC transporter permease protein</fullName>
    </submittedName>
</protein>
<evidence type="ECO:0000256" key="2">
    <source>
        <dbReference type="ARBA" id="ARBA00008034"/>
    </source>
</evidence>
<dbReference type="GO" id="GO:0043190">
    <property type="term" value="C:ATP-binding cassette (ABC) transporter complex"/>
    <property type="evidence" value="ECO:0007669"/>
    <property type="project" value="InterPro"/>
</dbReference>
<dbReference type="InterPro" id="IPR001626">
    <property type="entry name" value="ABC_TroCD"/>
</dbReference>
<keyword evidence="5 8" id="KW-0812">Transmembrane</keyword>
<comment type="similarity">
    <text evidence="2 8">Belongs to the ABC-3 integral membrane protein family.</text>
</comment>